<evidence type="ECO:0000256" key="3">
    <source>
        <dbReference type="ARBA" id="ARBA00022723"/>
    </source>
</evidence>
<protein>
    <recommendedName>
        <fullName evidence="5">Hydrogenase maturation factor HypA</fullName>
    </recommendedName>
</protein>
<dbReference type="EMBL" id="JACHMB010000001">
    <property type="protein sequence ID" value="MBB5783497.1"/>
    <property type="molecule type" value="Genomic_DNA"/>
</dbReference>
<comment type="similarity">
    <text evidence="1 5">Belongs to the HypA/HybF family.</text>
</comment>
<keyword evidence="7" id="KW-1185">Reference proteome</keyword>
<feature type="binding site" evidence="5">
    <location>
        <position position="89"/>
    </location>
    <ligand>
        <name>Zn(2+)</name>
        <dbReference type="ChEBI" id="CHEBI:29105"/>
    </ligand>
</feature>
<dbReference type="GO" id="GO:0016151">
    <property type="term" value="F:nickel cation binding"/>
    <property type="evidence" value="ECO:0007669"/>
    <property type="project" value="UniProtKB-UniRule"/>
</dbReference>
<dbReference type="GO" id="GO:0051604">
    <property type="term" value="P:protein maturation"/>
    <property type="evidence" value="ECO:0007669"/>
    <property type="project" value="InterPro"/>
</dbReference>
<dbReference type="RefSeq" id="WP_185076417.1">
    <property type="nucleotide sequence ID" value="NZ_JACHMB010000001.1"/>
</dbReference>
<evidence type="ECO:0000256" key="5">
    <source>
        <dbReference type="HAMAP-Rule" id="MF_00213"/>
    </source>
</evidence>
<keyword evidence="4 5" id="KW-0862">Zinc</keyword>
<sequence length="127" mass="12900">MHEIGMCEGLVELIEQQAGGRAVAAARVRVGARHAVVDEAFGQAFTLAAAGTTVQDAVVELVITPMTVGCRNCGERSESVDTLAVCPGCGDDGVDISGGDELVLESLTFATSGAAGGEVSGVPWHSR</sequence>
<feature type="binding site" evidence="5">
    <location>
        <position position="2"/>
    </location>
    <ligand>
        <name>Ni(2+)</name>
        <dbReference type="ChEBI" id="CHEBI:49786"/>
    </ligand>
</feature>
<gene>
    <name evidence="5" type="primary">hypA</name>
    <name evidence="6" type="ORF">HD596_010253</name>
</gene>
<proteinExistence type="inferred from homology"/>
<feature type="binding site" evidence="5">
    <location>
        <position position="70"/>
    </location>
    <ligand>
        <name>Zn(2+)</name>
        <dbReference type="ChEBI" id="CHEBI:29105"/>
    </ligand>
</feature>
<keyword evidence="2 5" id="KW-0533">Nickel</keyword>
<dbReference type="Pfam" id="PF01155">
    <property type="entry name" value="HypA"/>
    <property type="match status" value="1"/>
</dbReference>
<evidence type="ECO:0000256" key="4">
    <source>
        <dbReference type="ARBA" id="ARBA00022833"/>
    </source>
</evidence>
<feature type="binding site" evidence="5">
    <location>
        <position position="73"/>
    </location>
    <ligand>
        <name>Zn(2+)</name>
        <dbReference type="ChEBI" id="CHEBI:29105"/>
    </ligand>
</feature>
<evidence type="ECO:0000256" key="1">
    <source>
        <dbReference type="ARBA" id="ARBA00010748"/>
    </source>
</evidence>
<dbReference type="HAMAP" id="MF_00213">
    <property type="entry name" value="HypA_HybF"/>
    <property type="match status" value="1"/>
</dbReference>
<dbReference type="Gene3D" id="3.30.2320.80">
    <property type="match status" value="1"/>
</dbReference>
<dbReference type="PANTHER" id="PTHR34535">
    <property type="entry name" value="HYDROGENASE MATURATION FACTOR HYPA"/>
    <property type="match status" value="1"/>
</dbReference>
<dbReference type="Proteomes" id="UP000579153">
    <property type="component" value="Unassembled WGS sequence"/>
</dbReference>
<name>A0A7W9GGP7_9ACTN</name>
<comment type="caution">
    <text evidence="6">The sequence shown here is derived from an EMBL/GenBank/DDBJ whole genome shotgun (WGS) entry which is preliminary data.</text>
</comment>
<dbReference type="GO" id="GO:0008270">
    <property type="term" value="F:zinc ion binding"/>
    <property type="evidence" value="ECO:0007669"/>
    <property type="project" value="UniProtKB-UniRule"/>
</dbReference>
<dbReference type="AlphaFoldDB" id="A0A7W9GGP7"/>
<keyword evidence="3 5" id="KW-0479">Metal-binding</keyword>
<dbReference type="InterPro" id="IPR020538">
    <property type="entry name" value="Hydgase_Ni_incorp_HypA/HybF_CS"/>
</dbReference>
<dbReference type="PROSITE" id="PS01249">
    <property type="entry name" value="HYPA"/>
    <property type="match status" value="1"/>
</dbReference>
<comment type="function">
    <text evidence="5">Involved in the maturation of [NiFe] hydrogenases. Required for nickel insertion into the metal center of the hydrogenase.</text>
</comment>
<evidence type="ECO:0000313" key="6">
    <source>
        <dbReference type="EMBL" id="MBB5783497.1"/>
    </source>
</evidence>
<dbReference type="PIRSF" id="PIRSF004761">
    <property type="entry name" value="Hydrgn_mat_HypA"/>
    <property type="match status" value="1"/>
</dbReference>
<organism evidence="6 7">
    <name type="scientific">Nonomuraea jabiensis</name>
    <dbReference type="NCBI Taxonomy" id="882448"/>
    <lineage>
        <taxon>Bacteria</taxon>
        <taxon>Bacillati</taxon>
        <taxon>Actinomycetota</taxon>
        <taxon>Actinomycetes</taxon>
        <taxon>Streptosporangiales</taxon>
        <taxon>Streptosporangiaceae</taxon>
        <taxon>Nonomuraea</taxon>
    </lineage>
</organism>
<feature type="binding site" evidence="5">
    <location>
        <position position="86"/>
    </location>
    <ligand>
        <name>Zn(2+)</name>
        <dbReference type="ChEBI" id="CHEBI:29105"/>
    </ligand>
</feature>
<dbReference type="InterPro" id="IPR000688">
    <property type="entry name" value="HypA/HybF"/>
</dbReference>
<evidence type="ECO:0000256" key="2">
    <source>
        <dbReference type="ARBA" id="ARBA00022596"/>
    </source>
</evidence>
<evidence type="ECO:0000313" key="7">
    <source>
        <dbReference type="Proteomes" id="UP000579153"/>
    </source>
</evidence>
<reference evidence="6 7" key="1">
    <citation type="submission" date="2020-08" db="EMBL/GenBank/DDBJ databases">
        <title>Sequencing the genomes of 1000 actinobacteria strains.</title>
        <authorList>
            <person name="Klenk H.-P."/>
        </authorList>
    </citation>
    <scope>NUCLEOTIDE SEQUENCE [LARGE SCALE GENOMIC DNA]</scope>
    <source>
        <strain evidence="6 7">DSM 45507</strain>
    </source>
</reference>
<dbReference type="PANTHER" id="PTHR34535:SF3">
    <property type="entry name" value="HYDROGENASE MATURATION FACTOR HYPA"/>
    <property type="match status" value="1"/>
</dbReference>
<accession>A0A7W9GGP7</accession>